<evidence type="ECO:0000313" key="2">
    <source>
        <dbReference type="Proteomes" id="UP000235943"/>
    </source>
</evidence>
<sequence length="425" mass="47366">MSLLDALPLSRKQVVSIVEAEARINAWEGSVRSGKTIASLLAWLAFVASAPTGGELVMVGRTRDSLYRNVIAPLTNPEIFGPLTKQISYNNGAPVAIIMGRVVHMMGANDAKAEPKVRGMTCAGAYVDEATTLPKTFFDQLVARCSVKGAKIFTTTNPDNPAHWFRKDYLKRPAETRLRSWHFTLDDNPYLDPEYVASLKSTYVGLFYRRNILGHWVQAEGAIYEAFDEQRHVVSDIPHIQRWLCDAIDYGTTNPYSDLLIGLGADQRLYVVSEYRWDSRTERRKKTDAEYSAARRRWLASVAQPQTNVLGVRPEWTVVDPSAASYIEQLHRDGVSGVTPAENTVLDGIRTVGSLLAADRLRIHPSAVGLIEELPGYSWDDEAAEKGEDKPIKVDDHSCDALRYGVRTTEALWRPHIPTLLEVAA</sequence>
<reference evidence="1 2" key="1">
    <citation type="submission" date="2018-01" db="EMBL/GenBank/DDBJ databases">
        <title>Draft genome sequence of Streptomyces sp. 13K301.</title>
        <authorList>
            <person name="Sahin N."/>
            <person name="Saygin H."/>
            <person name="Ay H."/>
        </authorList>
    </citation>
    <scope>NUCLEOTIDE SEQUENCE [LARGE SCALE GENOMIC DNA]</scope>
    <source>
        <strain evidence="1 2">13K301</strain>
    </source>
</reference>
<dbReference type="Pfam" id="PF03237">
    <property type="entry name" value="Terminase_6N"/>
    <property type="match status" value="1"/>
</dbReference>
<dbReference type="RefSeq" id="WP_102913182.1">
    <property type="nucleotide sequence ID" value="NZ_POUC01000446.1"/>
</dbReference>
<protein>
    <submittedName>
        <fullName evidence="1">PBSX family phage terminase large subunit</fullName>
    </submittedName>
</protein>
<accession>A0A2N8TEQ0</accession>
<gene>
    <name evidence="1" type="ORF">C1J00_36260</name>
</gene>
<dbReference type="NCBIfam" id="TIGR01547">
    <property type="entry name" value="phage_term_2"/>
    <property type="match status" value="1"/>
</dbReference>
<comment type="caution">
    <text evidence="1">The sequence shown here is derived from an EMBL/GenBank/DDBJ whole genome shotgun (WGS) entry which is preliminary data.</text>
</comment>
<dbReference type="AlphaFoldDB" id="A0A2N8TEQ0"/>
<dbReference type="Gene3D" id="3.40.50.300">
    <property type="entry name" value="P-loop containing nucleotide triphosphate hydrolases"/>
    <property type="match status" value="1"/>
</dbReference>
<dbReference type="Gene3D" id="3.30.420.280">
    <property type="match status" value="1"/>
</dbReference>
<keyword evidence="2" id="KW-1185">Reference proteome</keyword>
<dbReference type="EMBL" id="POUC01000446">
    <property type="protein sequence ID" value="PNG17491.1"/>
    <property type="molecule type" value="Genomic_DNA"/>
</dbReference>
<dbReference type="InterPro" id="IPR006437">
    <property type="entry name" value="Phage_terminase_lsu"/>
</dbReference>
<dbReference type="InterPro" id="IPR052380">
    <property type="entry name" value="Viral_DNA_packaging_terminase"/>
</dbReference>
<dbReference type="PANTHER" id="PTHR39184">
    <property type="match status" value="1"/>
</dbReference>
<evidence type="ECO:0000313" key="1">
    <source>
        <dbReference type="EMBL" id="PNG17491.1"/>
    </source>
</evidence>
<dbReference type="Proteomes" id="UP000235943">
    <property type="component" value="Unassembled WGS sequence"/>
</dbReference>
<dbReference type="OrthoDB" id="4498710at2"/>
<dbReference type="InterPro" id="IPR027417">
    <property type="entry name" value="P-loop_NTPase"/>
</dbReference>
<organism evidence="1 2">
    <name type="scientific">Streptomyces cahuitamycinicus</name>
    <dbReference type="NCBI Taxonomy" id="2070367"/>
    <lineage>
        <taxon>Bacteria</taxon>
        <taxon>Bacillati</taxon>
        <taxon>Actinomycetota</taxon>
        <taxon>Actinomycetes</taxon>
        <taxon>Kitasatosporales</taxon>
        <taxon>Streptomycetaceae</taxon>
        <taxon>Streptomyces</taxon>
    </lineage>
</organism>
<proteinExistence type="predicted"/>
<dbReference type="PANTHER" id="PTHR39184:SF1">
    <property type="entry name" value="PBSX PHAGE TERMINASE LARGE SUBUNIT"/>
    <property type="match status" value="1"/>
</dbReference>
<name>A0A2N8TEQ0_9ACTN</name>